<accession>A0ABV5JKF4</accession>
<dbReference type="Gene3D" id="1.10.3210.10">
    <property type="entry name" value="Hypothetical protein af1432"/>
    <property type="match status" value="1"/>
</dbReference>
<evidence type="ECO:0000313" key="2">
    <source>
        <dbReference type="EMBL" id="MFB9233371.1"/>
    </source>
</evidence>
<dbReference type="InterPro" id="IPR006674">
    <property type="entry name" value="HD_domain"/>
</dbReference>
<evidence type="ECO:0000259" key="1">
    <source>
        <dbReference type="Pfam" id="PF01966"/>
    </source>
</evidence>
<name>A0ABV5JKF4_9RHOB</name>
<dbReference type="Pfam" id="PF01966">
    <property type="entry name" value="HD"/>
    <property type="match status" value="1"/>
</dbReference>
<comment type="caution">
    <text evidence="2">The sequence shown here is derived from an EMBL/GenBank/DDBJ whole genome shotgun (WGS) entry which is preliminary data.</text>
</comment>
<dbReference type="RefSeq" id="WP_213888290.1">
    <property type="nucleotide sequence ID" value="NZ_JAGFNU010000003.1"/>
</dbReference>
<organism evidence="2 3">
    <name type="scientific">Pseudohalocynthiibacter aestuariivivens</name>
    <dbReference type="NCBI Taxonomy" id="1591409"/>
    <lineage>
        <taxon>Bacteria</taxon>
        <taxon>Pseudomonadati</taxon>
        <taxon>Pseudomonadota</taxon>
        <taxon>Alphaproteobacteria</taxon>
        <taxon>Rhodobacterales</taxon>
        <taxon>Paracoccaceae</taxon>
        <taxon>Pseudohalocynthiibacter</taxon>
    </lineage>
</organism>
<proteinExistence type="predicted"/>
<dbReference type="EMBL" id="JBHMEA010000049">
    <property type="protein sequence ID" value="MFB9233371.1"/>
    <property type="molecule type" value="Genomic_DNA"/>
</dbReference>
<gene>
    <name evidence="2" type="ORF">ACFFUT_16385</name>
</gene>
<reference evidence="2 3" key="1">
    <citation type="submission" date="2024-09" db="EMBL/GenBank/DDBJ databases">
        <authorList>
            <person name="Sun Q."/>
            <person name="Mori K."/>
        </authorList>
    </citation>
    <scope>NUCLEOTIDE SEQUENCE [LARGE SCALE GENOMIC DNA]</scope>
    <source>
        <strain evidence="2 3">CECT 8726</strain>
    </source>
</reference>
<dbReference type="InterPro" id="IPR003607">
    <property type="entry name" value="HD/PDEase_dom"/>
</dbReference>
<dbReference type="CDD" id="cd00077">
    <property type="entry name" value="HDc"/>
    <property type="match status" value="1"/>
</dbReference>
<feature type="domain" description="HD" evidence="1">
    <location>
        <begin position="38"/>
        <end position="110"/>
    </location>
</feature>
<dbReference type="PANTHER" id="PTHR40202">
    <property type="match status" value="1"/>
</dbReference>
<dbReference type="PANTHER" id="PTHR40202:SF1">
    <property type="entry name" value="HD DOMAIN-CONTAINING PROTEIN"/>
    <property type="match status" value="1"/>
</dbReference>
<dbReference type="Proteomes" id="UP001589683">
    <property type="component" value="Unassembled WGS sequence"/>
</dbReference>
<protein>
    <submittedName>
        <fullName evidence="2">HD domain-containing protein</fullName>
    </submittedName>
</protein>
<evidence type="ECO:0000313" key="3">
    <source>
        <dbReference type="Proteomes" id="UP001589683"/>
    </source>
</evidence>
<dbReference type="SUPFAM" id="SSF109604">
    <property type="entry name" value="HD-domain/PDEase-like"/>
    <property type="match status" value="1"/>
</dbReference>
<dbReference type="InterPro" id="IPR052567">
    <property type="entry name" value="OP_Dioxygenase"/>
</dbReference>
<keyword evidence="3" id="KW-1185">Reference proteome</keyword>
<sequence length="198" mass="22456">MANPASSTLTPKNIVSFLEDIFERRGGEEYLGEPVTMAEHMLQGAHFAEQAGEPEIIVIAALLHDIGHFTSEFGTFSMDDTKDRLHEEAGADVLEQFFPTLVTDCVRYHVAAKRYLCAVKPEYFNRLSEASVHSLNLQGGPMNAEEVAIFEQNPNLKEIIKVRYYDEAGKRADYKTQPFSYYAPMVQRVVDQHCERSY</sequence>